<gene>
    <name evidence="1" type="ORF">LNINA_LOCUS8578</name>
</gene>
<dbReference type="Proteomes" id="UP001497472">
    <property type="component" value="Unassembled WGS sequence"/>
</dbReference>
<proteinExistence type="predicted"/>
<accession>A0AAV1JK27</accession>
<keyword evidence="2" id="KW-1185">Reference proteome</keyword>
<dbReference type="EMBL" id="CAVLEF010000011">
    <property type="protein sequence ID" value="CAK1549265.1"/>
    <property type="molecule type" value="Genomic_DNA"/>
</dbReference>
<evidence type="ECO:0000313" key="1">
    <source>
        <dbReference type="EMBL" id="CAK1549265.1"/>
    </source>
</evidence>
<evidence type="ECO:0000313" key="2">
    <source>
        <dbReference type="Proteomes" id="UP001497472"/>
    </source>
</evidence>
<sequence length="178" mass="20237">MGYIPLTLINVSASHEPHHISLAVLRGAAVYRTRPIKPQIDNFGGYRSVTDKYNPSKIWFRAEPQEQQFLNALVITAPCQSPPPRHATAFHHYASTTQDNPTSVTNRHDTLHRKPANRDEFSNLVRNVSCAPRSDQIAPCEIQALAKEQPQPSIKHRLHTVLVKMKQRTKFKPRPTHN</sequence>
<comment type="caution">
    <text evidence="1">The sequence shown here is derived from an EMBL/GenBank/DDBJ whole genome shotgun (WGS) entry which is preliminary data.</text>
</comment>
<protein>
    <submittedName>
        <fullName evidence="1">Uncharacterized protein</fullName>
    </submittedName>
</protein>
<name>A0AAV1JK27_9NEOP</name>
<organism evidence="1 2">
    <name type="scientific">Leptosia nina</name>
    <dbReference type="NCBI Taxonomy" id="320188"/>
    <lineage>
        <taxon>Eukaryota</taxon>
        <taxon>Metazoa</taxon>
        <taxon>Ecdysozoa</taxon>
        <taxon>Arthropoda</taxon>
        <taxon>Hexapoda</taxon>
        <taxon>Insecta</taxon>
        <taxon>Pterygota</taxon>
        <taxon>Neoptera</taxon>
        <taxon>Endopterygota</taxon>
        <taxon>Lepidoptera</taxon>
        <taxon>Glossata</taxon>
        <taxon>Ditrysia</taxon>
        <taxon>Papilionoidea</taxon>
        <taxon>Pieridae</taxon>
        <taxon>Pierinae</taxon>
        <taxon>Leptosia</taxon>
    </lineage>
</organism>
<reference evidence="1 2" key="1">
    <citation type="submission" date="2023-11" db="EMBL/GenBank/DDBJ databases">
        <authorList>
            <person name="Okamura Y."/>
        </authorList>
    </citation>
    <scope>NUCLEOTIDE SEQUENCE [LARGE SCALE GENOMIC DNA]</scope>
</reference>
<dbReference type="AlphaFoldDB" id="A0AAV1JK27"/>